<evidence type="ECO:0000256" key="7">
    <source>
        <dbReference type="ARBA" id="ARBA00022989"/>
    </source>
</evidence>
<feature type="non-terminal residue" evidence="13">
    <location>
        <position position="1"/>
    </location>
</feature>
<dbReference type="Gene3D" id="1.20.1730.10">
    <property type="entry name" value="Sodium/glucose cotransporter"/>
    <property type="match status" value="1"/>
</dbReference>
<evidence type="ECO:0000256" key="8">
    <source>
        <dbReference type="ARBA" id="ARBA00023053"/>
    </source>
</evidence>
<evidence type="ECO:0000313" key="13">
    <source>
        <dbReference type="EMBL" id="SVE64844.1"/>
    </source>
</evidence>
<keyword evidence="7 12" id="KW-1133">Transmembrane helix</keyword>
<keyword evidence="6" id="KW-0769">Symport</keyword>
<feature type="transmembrane region" description="Helical" evidence="12">
    <location>
        <begin position="200"/>
        <end position="218"/>
    </location>
</feature>
<sequence>NNTVTLRRSICTVAIYYSLIYFPLVIIFCCARVLMPGMDAESDRIMPAMAVFLTENVGAGWLAGLLIAAPFAAVMSTVDSFLLMISSGLVRDIYQRNMNPEASERRLKRLSYLFTLVVGTAALLGAVNPPQFLQDIIVYTGSGLAACFLAPVVYAIYWPRSNVEGCMAGMLGGFAAHLSMYVGGIWANGSFFRPYRLMEFDPIIVGLLVSFVAGYVVTRLGPPPPEDL</sequence>
<dbReference type="AlphaFoldDB" id="A0A383F7G1"/>
<dbReference type="InterPro" id="IPR001734">
    <property type="entry name" value="Na/solute_symporter"/>
</dbReference>
<keyword evidence="11" id="KW-0739">Sodium transport</keyword>
<accession>A0A383F7G1</accession>
<dbReference type="PANTHER" id="PTHR48086:SF3">
    <property type="entry name" value="SODIUM_PROLINE SYMPORTER"/>
    <property type="match status" value="1"/>
</dbReference>
<reference evidence="13" key="1">
    <citation type="submission" date="2018-05" db="EMBL/GenBank/DDBJ databases">
        <authorList>
            <person name="Lanie J.A."/>
            <person name="Ng W.-L."/>
            <person name="Kazmierczak K.M."/>
            <person name="Andrzejewski T.M."/>
            <person name="Davidsen T.M."/>
            <person name="Wayne K.J."/>
            <person name="Tettelin H."/>
            <person name="Glass J.I."/>
            <person name="Rusch D."/>
            <person name="Podicherti R."/>
            <person name="Tsui H.-C.T."/>
            <person name="Winkler M.E."/>
        </authorList>
    </citation>
    <scope>NUCLEOTIDE SEQUENCE</scope>
</reference>
<evidence type="ECO:0000256" key="9">
    <source>
        <dbReference type="ARBA" id="ARBA00023065"/>
    </source>
</evidence>
<dbReference type="PANTHER" id="PTHR48086">
    <property type="entry name" value="SODIUM/PROLINE SYMPORTER-RELATED"/>
    <property type="match status" value="1"/>
</dbReference>
<name>A0A383F7G1_9ZZZZ</name>
<proteinExistence type="inferred from homology"/>
<dbReference type="InterPro" id="IPR038377">
    <property type="entry name" value="Na/Glc_symporter_sf"/>
</dbReference>
<dbReference type="GO" id="GO:0005886">
    <property type="term" value="C:plasma membrane"/>
    <property type="evidence" value="ECO:0007669"/>
    <property type="project" value="UniProtKB-SubCell"/>
</dbReference>
<keyword evidence="9" id="KW-0406">Ion transport</keyword>
<gene>
    <name evidence="13" type="ORF">METZ01_LOCUS517698</name>
</gene>
<evidence type="ECO:0000256" key="10">
    <source>
        <dbReference type="ARBA" id="ARBA00023136"/>
    </source>
</evidence>
<feature type="transmembrane region" description="Helical" evidence="12">
    <location>
        <begin position="136"/>
        <end position="157"/>
    </location>
</feature>
<keyword evidence="5 12" id="KW-0812">Transmembrane</keyword>
<feature type="non-terminal residue" evidence="13">
    <location>
        <position position="228"/>
    </location>
</feature>
<evidence type="ECO:0000256" key="6">
    <source>
        <dbReference type="ARBA" id="ARBA00022847"/>
    </source>
</evidence>
<evidence type="ECO:0000256" key="12">
    <source>
        <dbReference type="SAM" id="Phobius"/>
    </source>
</evidence>
<feature type="transmembrane region" description="Helical" evidence="12">
    <location>
        <begin position="14"/>
        <end position="34"/>
    </location>
</feature>
<evidence type="ECO:0000256" key="3">
    <source>
        <dbReference type="ARBA" id="ARBA00022448"/>
    </source>
</evidence>
<organism evidence="13">
    <name type="scientific">marine metagenome</name>
    <dbReference type="NCBI Taxonomy" id="408172"/>
    <lineage>
        <taxon>unclassified sequences</taxon>
        <taxon>metagenomes</taxon>
        <taxon>ecological metagenomes</taxon>
    </lineage>
</organism>
<feature type="transmembrane region" description="Helical" evidence="12">
    <location>
        <begin position="169"/>
        <end position="188"/>
    </location>
</feature>
<comment type="similarity">
    <text evidence="2">Belongs to the sodium:solute symporter (SSF) (TC 2.A.21) family.</text>
</comment>
<evidence type="ECO:0000256" key="2">
    <source>
        <dbReference type="ARBA" id="ARBA00006434"/>
    </source>
</evidence>
<dbReference type="Pfam" id="PF00474">
    <property type="entry name" value="SSF"/>
    <property type="match status" value="1"/>
</dbReference>
<keyword evidence="10 12" id="KW-0472">Membrane</keyword>
<keyword evidence="3" id="KW-0813">Transport</keyword>
<dbReference type="GO" id="GO:0006814">
    <property type="term" value="P:sodium ion transport"/>
    <property type="evidence" value="ECO:0007669"/>
    <property type="project" value="UniProtKB-KW"/>
</dbReference>
<evidence type="ECO:0000256" key="4">
    <source>
        <dbReference type="ARBA" id="ARBA00022475"/>
    </source>
</evidence>
<comment type="subcellular location">
    <subcellularLocation>
        <location evidence="1">Cell membrane</location>
        <topology evidence="1">Multi-pass membrane protein</topology>
    </subcellularLocation>
</comment>
<evidence type="ECO:0008006" key="14">
    <source>
        <dbReference type="Google" id="ProtNLM"/>
    </source>
</evidence>
<evidence type="ECO:0000256" key="5">
    <source>
        <dbReference type="ARBA" id="ARBA00022692"/>
    </source>
</evidence>
<dbReference type="EMBL" id="UINC01232045">
    <property type="protein sequence ID" value="SVE64844.1"/>
    <property type="molecule type" value="Genomic_DNA"/>
</dbReference>
<keyword evidence="4" id="KW-1003">Cell membrane</keyword>
<feature type="transmembrane region" description="Helical" evidence="12">
    <location>
        <begin position="71"/>
        <end position="90"/>
    </location>
</feature>
<evidence type="ECO:0000256" key="1">
    <source>
        <dbReference type="ARBA" id="ARBA00004651"/>
    </source>
</evidence>
<protein>
    <recommendedName>
        <fullName evidence="14">Sodium:solute symporter family protein</fullName>
    </recommendedName>
</protein>
<feature type="transmembrane region" description="Helical" evidence="12">
    <location>
        <begin position="110"/>
        <end position="130"/>
    </location>
</feature>
<keyword evidence="8" id="KW-0915">Sodium</keyword>
<evidence type="ECO:0000256" key="11">
    <source>
        <dbReference type="ARBA" id="ARBA00023201"/>
    </source>
</evidence>
<dbReference type="PROSITE" id="PS50283">
    <property type="entry name" value="NA_SOLUT_SYMP_3"/>
    <property type="match status" value="1"/>
</dbReference>
<dbReference type="InterPro" id="IPR050277">
    <property type="entry name" value="Sodium:Solute_Symporter"/>
</dbReference>
<dbReference type="GO" id="GO:0015293">
    <property type="term" value="F:symporter activity"/>
    <property type="evidence" value="ECO:0007669"/>
    <property type="project" value="UniProtKB-KW"/>
</dbReference>